<evidence type="ECO:0000313" key="7">
    <source>
        <dbReference type="EMBL" id="CAD8238849.1"/>
    </source>
</evidence>
<name>A0A6U0IBJ8_MICPS</name>
<feature type="compositionally biased region" description="Basic and acidic residues" evidence="5">
    <location>
        <begin position="375"/>
        <end position="386"/>
    </location>
</feature>
<evidence type="ECO:0000256" key="5">
    <source>
        <dbReference type="SAM" id="MobiDB-lite"/>
    </source>
</evidence>
<dbReference type="GO" id="GO:0046872">
    <property type="term" value="F:metal ion binding"/>
    <property type="evidence" value="ECO:0007669"/>
    <property type="project" value="UniProtKB-KW"/>
</dbReference>
<keyword evidence="2" id="KW-0479">Metal-binding</keyword>
<keyword evidence="3" id="KW-0378">Hydrolase</keyword>
<evidence type="ECO:0000259" key="6">
    <source>
        <dbReference type="SMART" id="SM01131"/>
    </source>
</evidence>
<evidence type="ECO:0000256" key="2">
    <source>
        <dbReference type="ARBA" id="ARBA00022723"/>
    </source>
</evidence>
<feature type="domain" description="DHHA2" evidence="6">
    <location>
        <begin position="230"/>
        <end position="365"/>
    </location>
</feature>
<dbReference type="SMART" id="SM01131">
    <property type="entry name" value="DHHA2"/>
    <property type="match status" value="1"/>
</dbReference>
<evidence type="ECO:0000313" key="8">
    <source>
        <dbReference type="EMBL" id="CAD8238851.1"/>
    </source>
</evidence>
<accession>A0A6U0IBJ8</accession>
<dbReference type="EMBL" id="HBDY01008622">
    <property type="protein sequence ID" value="CAD8238851.1"/>
    <property type="molecule type" value="Transcribed_RNA"/>
</dbReference>
<protein>
    <recommendedName>
        <fullName evidence="6">DHHA2 domain-containing protein</fullName>
    </recommendedName>
</protein>
<evidence type="ECO:0000256" key="3">
    <source>
        <dbReference type="ARBA" id="ARBA00022801"/>
    </source>
</evidence>
<keyword evidence="4" id="KW-0464">Manganese</keyword>
<dbReference type="GO" id="GO:0016462">
    <property type="term" value="F:pyrophosphatase activity"/>
    <property type="evidence" value="ECO:0007669"/>
    <property type="project" value="InterPro"/>
</dbReference>
<reference evidence="8" key="1">
    <citation type="submission" date="2021-01" db="EMBL/GenBank/DDBJ databases">
        <authorList>
            <person name="Corre E."/>
            <person name="Pelletier E."/>
            <person name="Niang G."/>
            <person name="Scheremetjew M."/>
            <person name="Finn R."/>
            <person name="Kale V."/>
            <person name="Holt S."/>
            <person name="Cochrane G."/>
            <person name="Meng A."/>
            <person name="Brown T."/>
            <person name="Cohen L."/>
        </authorList>
    </citation>
    <scope>NUCLEOTIDE SEQUENCE</scope>
    <source>
        <strain evidence="8">RCC1614</strain>
    </source>
</reference>
<dbReference type="EMBL" id="HBDY01008621">
    <property type="protein sequence ID" value="CAD8238849.1"/>
    <property type="molecule type" value="Transcribed_RNA"/>
</dbReference>
<dbReference type="Gene3D" id="3.10.310.20">
    <property type="entry name" value="DHHA2 domain"/>
    <property type="match status" value="1"/>
</dbReference>
<dbReference type="Gene3D" id="3.90.1640.10">
    <property type="entry name" value="inorganic pyrophosphatase (n-terminal core)"/>
    <property type="match status" value="1"/>
</dbReference>
<proteinExistence type="predicted"/>
<dbReference type="SUPFAM" id="SSF64182">
    <property type="entry name" value="DHH phosphoesterases"/>
    <property type="match status" value="1"/>
</dbReference>
<dbReference type="Pfam" id="PF02833">
    <property type="entry name" value="DHHA2"/>
    <property type="match status" value="1"/>
</dbReference>
<dbReference type="InterPro" id="IPR001667">
    <property type="entry name" value="DDH_dom"/>
</dbReference>
<dbReference type="InterPro" id="IPR038222">
    <property type="entry name" value="DHHA2_dom_sf"/>
</dbReference>
<comment type="cofactor">
    <cofactor evidence="1">
        <name>Mn(2+)</name>
        <dbReference type="ChEBI" id="CHEBI:29035"/>
    </cofactor>
</comment>
<dbReference type="AlphaFoldDB" id="A0A6U0IBJ8"/>
<feature type="region of interest" description="Disordered" evidence="5">
    <location>
        <begin position="369"/>
        <end position="454"/>
    </location>
</feature>
<evidence type="ECO:0000256" key="1">
    <source>
        <dbReference type="ARBA" id="ARBA00001936"/>
    </source>
</evidence>
<dbReference type="GO" id="GO:0005737">
    <property type="term" value="C:cytoplasm"/>
    <property type="evidence" value="ECO:0007669"/>
    <property type="project" value="InterPro"/>
</dbReference>
<evidence type="ECO:0000256" key="4">
    <source>
        <dbReference type="ARBA" id="ARBA00023211"/>
    </source>
</evidence>
<organism evidence="8">
    <name type="scientific">Micromonas pusilla</name>
    <name type="common">Picoplanktonic green alga</name>
    <name type="synonym">Chromulina pusilla</name>
    <dbReference type="NCBI Taxonomy" id="38833"/>
    <lineage>
        <taxon>Eukaryota</taxon>
        <taxon>Viridiplantae</taxon>
        <taxon>Chlorophyta</taxon>
        <taxon>Mamiellophyceae</taxon>
        <taxon>Mamiellales</taxon>
        <taxon>Mamiellaceae</taxon>
        <taxon>Micromonas</taxon>
    </lineage>
</organism>
<dbReference type="InterPro" id="IPR004097">
    <property type="entry name" value="DHHA2"/>
</dbReference>
<gene>
    <name evidence="7" type="ORF">MPUS1402_LOCUS6409</name>
    <name evidence="8" type="ORF">MPUS1402_LOCUS6410</name>
</gene>
<sequence>MKHLDHTTYAKREETALEHAVEEHWDEGCTLLKHLPKAKGQSDAFFPLLDDAVFVGHIMTDLDSIAGAIGAAELYGGVPARASEINTETQFALEHWGVDLPPPVEDLLAERPDRNVCLVDFQQQSQLNPAIPMANIVGVIDHHALQSNTIVTEKPIFVDIRPWGCMSSIVAHTYAVNEKFLPKPIAGMLLSAILSDTLNLRSPTTTAWDERVVAMLVQYLNVTDVNELAAKQFRAKSHSLSLMTPYALVNGDVKQFKFSSPDGATHSVAYAVVETTDAEASLARADEIIPEMRAFKLANATVDACLLAVVDIVNLTSTLLVCGRIEASLSVAAYGGALTHDGTRLALPGLVSRKKDFVPALTKAVTAGWNPPADVVREHSAERPSAEDDDGGEERSTTKTPAQEGEVTKSAMKRARSMVDIARGDLVVDYSDEPSGKLVRRPTPEPASGGGAGA</sequence>
<dbReference type="Pfam" id="PF01368">
    <property type="entry name" value="DHH"/>
    <property type="match status" value="1"/>
</dbReference>
<dbReference type="InterPro" id="IPR038763">
    <property type="entry name" value="DHH_sf"/>
</dbReference>